<feature type="domain" description="Cytosolic fatty-acid binding proteins" evidence="3">
    <location>
        <begin position="6"/>
        <end position="23"/>
    </location>
</feature>
<dbReference type="AlphaFoldDB" id="A0A9W7WY18"/>
<reference evidence="4" key="1">
    <citation type="submission" date="2021-02" db="EMBL/GenBank/DDBJ databases">
        <title>Comparative genomics reveals that relaxation of natural selection precedes convergent phenotypic evolution of cavefish.</title>
        <authorList>
            <person name="Peng Z."/>
        </authorList>
    </citation>
    <scope>NUCLEOTIDE SEQUENCE</scope>
    <source>
        <tissue evidence="4">Muscle</tissue>
    </source>
</reference>
<evidence type="ECO:0000256" key="2">
    <source>
        <dbReference type="RuleBase" id="RU003696"/>
    </source>
</evidence>
<dbReference type="PRINTS" id="PR00178">
    <property type="entry name" value="FATTYACIDBP"/>
</dbReference>
<proteinExistence type="inferred from homology"/>
<comment type="caution">
    <text evidence="4">The sequence shown here is derived from an EMBL/GenBank/DDBJ whole genome shotgun (WGS) entry which is preliminary data.</text>
</comment>
<keyword evidence="2" id="KW-0813">Transport</keyword>
<feature type="non-terminal residue" evidence="4">
    <location>
        <position position="349"/>
    </location>
</feature>
<dbReference type="PANTHER" id="PTHR11955">
    <property type="entry name" value="FATTY ACID BINDING PROTEIN"/>
    <property type="match status" value="1"/>
</dbReference>
<dbReference type="Gene3D" id="2.40.128.20">
    <property type="match status" value="3"/>
</dbReference>
<dbReference type="InterPro" id="IPR000566">
    <property type="entry name" value="Lipocln_cytosolic_FA-bd_dom"/>
</dbReference>
<dbReference type="FunFam" id="2.40.128.20:FF:000001">
    <property type="entry name" value="Fatty acid-binding protein, adipocyte"/>
    <property type="match status" value="1"/>
</dbReference>
<sequence length="349" mass="40592">PADYNGYWKMISNENFEEYLKALGEFYIDNCDNIITKTTLLKPDKDIIQDGDHFIIKTISTFKNYNMDFVVGQEFEDLRLRLYLALTCDLYLDTTITREGDKLVCVQKGEIEGRGWTHWIDGDELHLPNASKIITQNEDHFINDTIKITFKNYDIDFVIGSEFKEDLSGVNDSTLVTWEGDTLVAIQKGEKANRGWRHWMEGERLYLHIRAHRTVMPADFNGKWELESSENLEDYLKALDISFAIRKIALHLRPAKIFTQDGNNFVIKTQSTFKSFELSFTVGVEKEEITEGFDNRVIKTLVTWEGDKLVATQKGEKGNRGWKHWIEGDKLYLELTCEDAVCYQVYKRC</sequence>
<comment type="similarity">
    <text evidence="1 2">Belongs to the calycin superfamily. Fatty-acid binding protein (FABP) family.</text>
</comment>
<keyword evidence="5" id="KW-1185">Reference proteome</keyword>
<organism evidence="4 5">
    <name type="scientific">Triplophysa rosa</name>
    <name type="common">Cave loach</name>
    <dbReference type="NCBI Taxonomy" id="992332"/>
    <lineage>
        <taxon>Eukaryota</taxon>
        <taxon>Metazoa</taxon>
        <taxon>Chordata</taxon>
        <taxon>Craniata</taxon>
        <taxon>Vertebrata</taxon>
        <taxon>Euteleostomi</taxon>
        <taxon>Actinopterygii</taxon>
        <taxon>Neopterygii</taxon>
        <taxon>Teleostei</taxon>
        <taxon>Ostariophysi</taxon>
        <taxon>Cypriniformes</taxon>
        <taxon>Nemacheilidae</taxon>
        <taxon>Triplophysa</taxon>
    </lineage>
</organism>
<dbReference type="InterPro" id="IPR000463">
    <property type="entry name" value="Fatty_acid-bd"/>
</dbReference>
<evidence type="ECO:0000313" key="5">
    <source>
        <dbReference type="Proteomes" id="UP001059041"/>
    </source>
</evidence>
<dbReference type="PROSITE" id="PS00214">
    <property type="entry name" value="FABP"/>
    <property type="match status" value="1"/>
</dbReference>
<dbReference type="InterPro" id="IPR031259">
    <property type="entry name" value="ILBP"/>
</dbReference>
<dbReference type="EMBL" id="JAFHDT010000005">
    <property type="protein sequence ID" value="KAI7810226.1"/>
    <property type="molecule type" value="Genomic_DNA"/>
</dbReference>
<accession>A0A9W7WY18</accession>
<dbReference type="InterPro" id="IPR012674">
    <property type="entry name" value="Calycin"/>
</dbReference>
<gene>
    <name evidence="4" type="ORF">IRJ41_023849</name>
</gene>
<name>A0A9W7WY18_TRIRA</name>
<evidence type="ECO:0000259" key="3">
    <source>
        <dbReference type="PROSITE" id="PS00214"/>
    </source>
</evidence>
<evidence type="ECO:0000313" key="4">
    <source>
        <dbReference type="EMBL" id="KAI7810226.1"/>
    </source>
</evidence>
<protein>
    <recommendedName>
        <fullName evidence="3">Cytosolic fatty-acid binding proteins domain-containing protein</fullName>
    </recommendedName>
</protein>
<dbReference type="SUPFAM" id="SSF50814">
    <property type="entry name" value="Lipocalins"/>
    <property type="match status" value="3"/>
</dbReference>
<evidence type="ECO:0000256" key="1">
    <source>
        <dbReference type="ARBA" id="ARBA00008390"/>
    </source>
</evidence>
<dbReference type="GO" id="GO:0008289">
    <property type="term" value="F:lipid binding"/>
    <property type="evidence" value="ECO:0007669"/>
    <property type="project" value="InterPro"/>
</dbReference>
<dbReference type="Proteomes" id="UP001059041">
    <property type="component" value="Linkage Group LG5"/>
</dbReference>
<dbReference type="Pfam" id="PF00061">
    <property type="entry name" value="Lipocalin"/>
    <property type="match status" value="2"/>
</dbReference>